<dbReference type="InterPro" id="IPR018204">
    <property type="entry name" value="Trp_synthase_alpha_AS"/>
</dbReference>
<comment type="subunit">
    <text evidence="2 8">Tetramer of two alpha and two beta chains.</text>
</comment>
<dbReference type="InterPro" id="IPR002028">
    <property type="entry name" value="Trp_synthase_suA"/>
</dbReference>
<comment type="pathway">
    <text evidence="1 8">Amino-acid biosynthesis; L-tryptophan biosynthesis; L-tryptophan from chorismate: step 5/5.</text>
</comment>
<evidence type="ECO:0000256" key="5">
    <source>
        <dbReference type="ARBA" id="ARBA00023141"/>
    </source>
</evidence>
<dbReference type="PANTHER" id="PTHR43406">
    <property type="entry name" value="TRYPTOPHAN SYNTHASE, ALPHA CHAIN"/>
    <property type="match status" value="1"/>
</dbReference>
<evidence type="ECO:0000256" key="9">
    <source>
        <dbReference type="RuleBase" id="RU003662"/>
    </source>
</evidence>
<dbReference type="HAMAP" id="MF_00131">
    <property type="entry name" value="Trp_synth_alpha"/>
    <property type="match status" value="1"/>
</dbReference>
<reference evidence="10" key="1">
    <citation type="submission" date="2020-01" db="EMBL/GenBank/DDBJ databases">
        <authorList>
            <person name="Meier V. D."/>
            <person name="Meier V D."/>
        </authorList>
    </citation>
    <scope>NUCLEOTIDE SEQUENCE</scope>
    <source>
        <strain evidence="10">HLG_WM_MAG_12</strain>
    </source>
</reference>
<dbReference type="SUPFAM" id="SSF51366">
    <property type="entry name" value="Ribulose-phoshate binding barrel"/>
    <property type="match status" value="1"/>
</dbReference>
<dbReference type="Pfam" id="PF00290">
    <property type="entry name" value="Trp_syntA"/>
    <property type="match status" value="1"/>
</dbReference>
<evidence type="ECO:0000256" key="1">
    <source>
        <dbReference type="ARBA" id="ARBA00004733"/>
    </source>
</evidence>
<dbReference type="GO" id="GO:0005829">
    <property type="term" value="C:cytosol"/>
    <property type="evidence" value="ECO:0007669"/>
    <property type="project" value="TreeGrafter"/>
</dbReference>
<proteinExistence type="inferred from homology"/>
<comment type="catalytic activity">
    <reaction evidence="7 8">
        <text>(1S,2R)-1-C-(indol-3-yl)glycerol 3-phosphate + L-serine = D-glyceraldehyde 3-phosphate + L-tryptophan + H2O</text>
        <dbReference type="Rhea" id="RHEA:10532"/>
        <dbReference type="ChEBI" id="CHEBI:15377"/>
        <dbReference type="ChEBI" id="CHEBI:33384"/>
        <dbReference type="ChEBI" id="CHEBI:57912"/>
        <dbReference type="ChEBI" id="CHEBI:58866"/>
        <dbReference type="ChEBI" id="CHEBI:59776"/>
        <dbReference type="EC" id="4.2.1.20"/>
    </reaction>
</comment>
<dbReference type="InterPro" id="IPR011060">
    <property type="entry name" value="RibuloseP-bd_barrel"/>
</dbReference>
<evidence type="ECO:0000256" key="4">
    <source>
        <dbReference type="ARBA" id="ARBA00022822"/>
    </source>
</evidence>
<organism evidence="10">
    <name type="scientific">uncultured Campylobacterales bacterium</name>
    <dbReference type="NCBI Taxonomy" id="352960"/>
    <lineage>
        <taxon>Bacteria</taxon>
        <taxon>Pseudomonadati</taxon>
        <taxon>Campylobacterota</taxon>
        <taxon>Epsilonproteobacteria</taxon>
        <taxon>Campylobacterales</taxon>
        <taxon>environmental samples</taxon>
    </lineage>
</organism>
<dbReference type="AlphaFoldDB" id="A0A6S6T5C4"/>
<feature type="active site" description="Proton acceptor" evidence="8">
    <location>
        <position position="34"/>
    </location>
</feature>
<dbReference type="InterPro" id="IPR013785">
    <property type="entry name" value="Aldolase_TIM"/>
</dbReference>
<dbReference type="PROSITE" id="PS00167">
    <property type="entry name" value="TRP_SYNTHASE_ALPHA"/>
    <property type="match status" value="1"/>
</dbReference>
<dbReference type="EMBL" id="CACVAW010000040">
    <property type="protein sequence ID" value="CAA6810313.1"/>
    <property type="molecule type" value="Genomic_DNA"/>
</dbReference>
<dbReference type="EC" id="4.2.1.20" evidence="8"/>
<evidence type="ECO:0000256" key="3">
    <source>
        <dbReference type="ARBA" id="ARBA00022605"/>
    </source>
</evidence>
<evidence type="ECO:0000313" key="10">
    <source>
        <dbReference type="EMBL" id="CAA6810313.1"/>
    </source>
</evidence>
<dbReference type="PANTHER" id="PTHR43406:SF1">
    <property type="entry name" value="TRYPTOPHAN SYNTHASE ALPHA CHAIN, CHLOROPLASTIC"/>
    <property type="match status" value="1"/>
</dbReference>
<dbReference type="GO" id="GO:0004834">
    <property type="term" value="F:tryptophan synthase activity"/>
    <property type="evidence" value="ECO:0007669"/>
    <property type="project" value="UniProtKB-UniRule"/>
</dbReference>
<evidence type="ECO:0000256" key="2">
    <source>
        <dbReference type="ARBA" id="ARBA00011270"/>
    </source>
</evidence>
<gene>
    <name evidence="8" type="primary">trpA</name>
    <name evidence="10" type="ORF">HELGO_WM5983</name>
</gene>
<dbReference type="NCBIfam" id="TIGR00262">
    <property type="entry name" value="trpA"/>
    <property type="match status" value="1"/>
</dbReference>
<keyword evidence="3 8" id="KW-0028">Amino-acid biosynthesis</keyword>
<evidence type="ECO:0000256" key="7">
    <source>
        <dbReference type="ARBA" id="ARBA00049047"/>
    </source>
</evidence>
<accession>A0A6S6T5C4</accession>
<name>A0A6S6T5C4_9BACT</name>
<feature type="active site" description="Proton acceptor" evidence="8">
    <location>
        <position position="45"/>
    </location>
</feature>
<evidence type="ECO:0000256" key="8">
    <source>
        <dbReference type="HAMAP-Rule" id="MF_00131"/>
    </source>
</evidence>
<dbReference type="CDD" id="cd04724">
    <property type="entry name" value="Tryptophan_synthase_alpha"/>
    <property type="match status" value="1"/>
</dbReference>
<keyword evidence="5 8" id="KW-0057">Aromatic amino acid biosynthesis</keyword>
<comment type="function">
    <text evidence="8">The alpha subunit is responsible for the aldol cleavage of indoleglycerol phosphate to indole and glyceraldehyde 3-phosphate.</text>
</comment>
<protein>
    <recommendedName>
        <fullName evidence="8">Tryptophan synthase alpha chain</fullName>
        <ecNumber evidence="8">4.2.1.20</ecNumber>
    </recommendedName>
</protein>
<comment type="similarity">
    <text evidence="8 9">Belongs to the TrpA family.</text>
</comment>
<keyword evidence="4 8" id="KW-0822">Tryptophan biosynthesis</keyword>
<keyword evidence="6 8" id="KW-0456">Lyase</keyword>
<evidence type="ECO:0000256" key="6">
    <source>
        <dbReference type="ARBA" id="ARBA00023239"/>
    </source>
</evidence>
<dbReference type="Gene3D" id="3.20.20.70">
    <property type="entry name" value="Aldolase class I"/>
    <property type="match status" value="1"/>
</dbReference>
<dbReference type="UniPathway" id="UPA00035">
    <property type="reaction ID" value="UER00044"/>
</dbReference>
<sequence>MKKLVGYITSGLPSKDFTVDLALSMKENGLDSLELGIPFSDPVADGEVIELANLKVLQNGLKIDDIVDITKQINNKIDTLWMGYFNSFYQRGDVSGKGGFEGFLETAKELKLSGLIIPDLPHEEANKYKEKALKNDVSLIDFIAPTHSEDRIKLITKNSSKFIYLVAYAGITGSDKVQDLTRVIENIRKYTTTDVFLGFGVNENNAKEKSQNVDGVIVGTAFVKILLDDSISNIQKIKQISAMVKQIKQDIN</sequence>